<proteinExistence type="predicted"/>
<keyword evidence="2" id="KW-1133">Transmembrane helix</keyword>
<feature type="transmembrane region" description="Helical" evidence="2">
    <location>
        <begin position="101"/>
        <end position="123"/>
    </location>
</feature>
<dbReference type="Proteomes" id="UP000279236">
    <property type="component" value="Unassembled WGS sequence"/>
</dbReference>
<reference evidence="3 4" key="1">
    <citation type="submission" date="2018-11" db="EMBL/GenBank/DDBJ databases">
        <title>Genome sequence of Apiotrichum porosum DSM 27194.</title>
        <authorList>
            <person name="Aliyu H."/>
            <person name="Gorte O."/>
            <person name="Ochsenreither K."/>
        </authorList>
    </citation>
    <scope>NUCLEOTIDE SEQUENCE [LARGE SCALE GENOMIC DNA]</scope>
    <source>
        <strain evidence="3 4">DSM 27194</strain>
    </source>
</reference>
<comment type="caution">
    <text evidence="3">The sequence shown here is derived from an EMBL/GenBank/DDBJ whole genome shotgun (WGS) entry which is preliminary data.</text>
</comment>
<feature type="transmembrane region" description="Helical" evidence="2">
    <location>
        <begin position="12"/>
        <end position="37"/>
    </location>
</feature>
<dbReference type="GeneID" id="39587691"/>
<keyword evidence="2" id="KW-0812">Transmembrane</keyword>
<keyword evidence="2" id="KW-0472">Membrane</keyword>
<sequence length="218" mass="23311">MASLKTLLRARLVCIFFSFALTVAATGLAGWALQVLHDDKVFMAKTVPGGKVEAQDVVVVSALLCAACGFAVAVATYAEIHLWRERRNGHSPWILRLLNEIALGVAALFVLGVAIAATVIVVGRSAVLSAPGFTQSTLNTLAAALGKNITYRGTTAYESMICAWFAFAFLTATWVLLVLAGLHYRKESRERAAQGVAAHETHAEKTSQSSDHEVAQQV</sequence>
<evidence type="ECO:0000313" key="4">
    <source>
        <dbReference type="Proteomes" id="UP000279236"/>
    </source>
</evidence>
<evidence type="ECO:0008006" key="5">
    <source>
        <dbReference type="Google" id="ProtNLM"/>
    </source>
</evidence>
<feature type="transmembrane region" description="Helical" evidence="2">
    <location>
        <begin position="163"/>
        <end position="182"/>
    </location>
</feature>
<protein>
    <recommendedName>
        <fullName evidence="5">MARVEL domain-containing protein</fullName>
    </recommendedName>
</protein>
<dbReference type="AlphaFoldDB" id="A0A427XFG4"/>
<evidence type="ECO:0000313" key="3">
    <source>
        <dbReference type="EMBL" id="RSH77588.1"/>
    </source>
</evidence>
<accession>A0A427XFG4</accession>
<dbReference type="RefSeq" id="XP_028472735.1">
    <property type="nucleotide sequence ID" value="XM_028618847.1"/>
</dbReference>
<feature type="transmembrane region" description="Helical" evidence="2">
    <location>
        <begin position="57"/>
        <end position="80"/>
    </location>
</feature>
<organism evidence="3 4">
    <name type="scientific">Apiotrichum porosum</name>
    <dbReference type="NCBI Taxonomy" id="105984"/>
    <lineage>
        <taxon>Eukaryota</taxon>
        <taxon>Fungi</taxon>
        <taxon>Dikarya</taxon>
        <taxon>Basidiomycota</taxon>
        <taxon>Agaricomycotina</taxon>
        <taxon>Tremellomycetes</taxon>
        <taxon>Trichosporonales</taxon>
        <taxon>Trichosporonaceae</taxon>
        <taxon>Apiotrichum</taxon>
    </lineage>
</organism>
<dbReference type="EMBL" id="RSCE01000015">
    <property type="protein sequence ID" value="RSH77588.1"/>
    <property type="molecule type" value="Genomic_DNA"/>
</dbReference>
<evidence type="ECO:0000256" key="2">
    <source>
        <dbReference type="SAM" id="Phobius"/>
    </source>
</evidence>
<gene>
    <name evidence="3" type="ORF">EHS24_003148</name>
</gene>
<evidence type="ECO:0000256" key="1">
    <source>
        <dbReference type="SAM" id="MobiDB-lite"/>
    </source>
</evidence>
<feature type="compositionally biased region" description="Basic and acidic residues" evidence="1">
    <location>
        <begin position="199"/>
        <end position="218"/>
    </location>
</feature>
<keyword evidence="4" id="KW-1185">Reference proteome</keyword>
<feature type="region of interest" description="Disordered" evidence="1">
    <location>
        <begin position="193"/>
        <end position="218"/>
    </location>
</feature>
<name>A0A427XFG4_9TREE</name>